<dbReference type="RefSeq" id="WP_123864702.1">
    <property type="nucleotide sequence ID" value="NZ_QXZY01000010.1"/>
</dbReference>
<organism evidence="1 2">
    <name type="scientific">Chitinophaga barathri</name>
    <dbReference type="NCBI Taxonomy" id="1647451"/>
    <lineage>
        <taxon>Bacteria</taxon>
        <taxon>Pseudomonadati</taxon>
        <taxon>Bacteroidota</taxon>
        <taxon>Chitinophagia</taxon>
        <taxon>Chitinophagales</taxon>
        <taxon>Chitinophagaceae</taxon>
        <taxon>Chitinophaga</taxon>
    </lineage>
</organism>
<reference evidence="2" key="1">
    <citation type="submission" date="2018-11" db="EMBL/GenBank/DDBJ databases">
        <title>Chitinophaga lutea sp.nov., isolate from arsenic contaminated soil.</title>
        <authorList>
            <person name="Zong Y."/>
        </authorList>
    </citation>
    <scope>NUCLEOTIDE SEQUENCE [LARGE SCALE GENOMIC DNA]</scope>
    <source>
        <strain evidence="2">YLT18</strain>
    </source>
</reference>
<dbReference type="Proteomes" id="UP000279089">
    <property type="component" value="Unassembled WGS sequence"/>
</dbReference>
<evidence type="ECO:0008006" key="3">
    <source>
        <dbReference type="Google" id="ProtNLM"/>
    </source>
</evidence>
<accession>A0A3N4M9D3</accession>
<comment type="caution">
    <text evidence="1">The sequence shown here is derived from an EMBL/GenBank/DDBJ whole genome shotgun (WGS) entry which is preliminary data.</text>
</comment>
<dbReference type="PROSITE" id="PS51257">
    <property type="entry name" value="PROKAR_LIPOPROTEIN"/>
    <property type="match status" value="1"/>
</dbReference>
<evidence type="ECO:0000313" key="1">
    <source>
        <dbReference type="EMBL" id="RPD39925.1"/>
    </source>
</evidence>
<name>A0A3N4M9D3_9BACT</name>
<protein>
    <recommendedName>
        <fullName evidence="3">DUF4397 domain-containing protein</fullName>
    </recommendedName>
</protein>
<evidence type="ECO:0000313" key="2">
    <source>
        <dbReference type="Proteomes" id="UP000279089"/>
    </source>
</evidence>
<gene>
    <name evidence="1" type="ORF">EG028_17540</name>
</gene>
<sequence>MQTRRIYIGLFVAIAFLLACKREIDPPAFPADARINFFNAAHYPTPYIAVDASDAAHFQHPAVLDFFGRQSYPISLYGGEVKQGAIVYMSLPAGAHQFYFADTGKVLRTEKELDMQAGSYTALYLTDSLLHYDVIAVAANPFEQHPGKIKIRIINLVPDLLLNAKMVAGDGSQYSNGLPREIPYKTITSYFEPDTSQALNGSFFFRFYHQDANGEVLVGTAPAVKATPGRAYTVVVQGYRDQYSVSGIAFKKGITAVVRVEN</sequence>
<keyword evidence="2" id="KW-1185">Reference proteome</keyword>
<dbReference type="EMBL" id="RMBX01000009">
    <property type="protein sequence ID" value="RPD39925.1"/>
    <property type="molecule type" value="Genomic_DNA"/>
</dbReference>
<dbReference type="AlphaFoldDB" id="A0A3N4M9D3"/>
<proteinExistence type="predicted"/>